<gene>
    <name evidence="1" type="ORF">DWG20_07720</name>
</gene>
<organism evidence="1 2">
    <name type="scientific">Crenobacter cavernae</name>
    <dbReference type="NCBI Taxonomy" id="2290923"/>
    <lineage>
        <taxon>Bacteria</taxon>
        <taxon>Pseudomonadati</taxon>
        <taxon>Pseudomonadota</taxon>
        <taxon>Betaproteobacteria</taxon>
        <taxon>Neisseriales</taxon>
        <taxon>Neisseriaceae</taxon>
        <taxon>Crenobacter</taxon>
    </lineage>
</organism>
<dbReference type="KEGG" id="ccah:DWG20_07720"/>
<name>A0A345Y5X4_9NEIS</name>
<dbReference type="Pfam" id="PF26207">
    <property type="entry name" value="Phage_phiTE_015"/>
    <property type="match status" value="1"/>
</dbReference>
<proteinExistence type="predicted"/>
<dbReference type="Proteomes" id="UP000254537">
    <property type="component" value="Chromosome"/>
</dbReference>
<reference evidence="1 2" key="1">
    <citation type="submission" date="2018-07" db="EMBL/GenBank/DDBJ databases">
        <title>Crenobacter cavernae sp. nov., isolated from a karst cave.</title>
        <authorList>
            <person name="Zhu H."/>
        </authorList>
    </citation>
    <scope>NUCLEOTIDE SEQUENCE [LARGE SCALE GENOMIC DNA]</scope>
    <source>
        <strain evidence="1 2">K1W11S-77</strain>
    </source>
</reference>
<evidence type="ECO:0000313" key="1">
    <source>
        <dbReference type="EMBL" id="AXK39326.1"/>
    </source>
</evidence>
<evidence type="ECO:0000313" key="2">
    <source>
        <dbReference type="Proteomes" id="UP000254537"/>
    </source>
</evidence>
<dbReference type="RefSeq" id="WP_115433261.1">
    <property type="nucleotide sequence ID" value="NZ_CP031337.1"/>
</dbReference>
<accession>A0A345Y5X4</accession>
<dbReference type="AlphaFoldDB" id="A0A345Y5X4"/>
<dbReference type="EMBL" id="CP031337">
    <property type="protein sequence ID" value="AXK39326.1"/>
    <property type="molecule type" value="Genomic_DNA"/>
</dbReference>
<dbReference type="InterPro" id="IPR058601">
    <property type="entry name" value="Phage_phiTE_015-like"/>
</dbReference>
<sequence length="228" mass="24549">MSEQKRRDAFEAWANEHMGLHGLDRCALGGYLDNAVHDAWCAWAAALATLADRRSDEVEPPTVPDFETLVCELYQVLGALDAPQAVLDQVWAAIEGEPLPHATRLPFEAPVVEPDAALIAAADNALRFIAATHGVAGEPPVAGIALTAYALAGALAKYKTVEGREADRRMAEQIADSITPAPRQVKYADWRREHAARVAAEARLAEVAREQAAAKREASNIAMQPPAE</sequence>
<protein>
    <submittedName>
        <fullName evidence="1">Uncharacterized protein</fullName>
    </submittedName>
</protein>